<dbReference type="AlphaFoldDB" id="A0AAD7QWS1"/>
<gene>
    <name evidence="1" type="ORF">POJ06DRAFT_235878</name>
</gene>
<comment type="caution">
    <text evidence="1">The sequence shown here is derived from an EMBL/GenBank/DDBJ whole genome shotgun (WGS) entry which is preliminary data.</text>
</comment>
<organism evidence="1 2">
    <name type="scientific">Lipomyces tetrasporus</name>
    <dbReference type="NCBI Taxonomy" id="54092"/>
    <lineage>
        <taxon>Eukaryota</taxon>
        <taxon>Fungi</taxon>
        <taxon>Dikarya</taxon>
        <taxon>Ascomycota</taxon>
        <taxon>Saccharomycotina</taxon>
        <taxon>Lipomycetes</taxon>
        <taxon>Lipomycetales</taxon>
        <taxon>Lipomycetaceae</taxon>
        <taxon>Lipomyces</taxon>
    </lineage>
</organism>
<dbReference type="EMBL" id="JARPMG010000002">
    <property type="protein sequence ID" value="KAJ8102934.1"/>
    <property type="molecule type" value="Genomic_DNA"/>
</dbReference>
<name>A0AAD7QWS1_9ASCO</name>
<dbReference type="GeneID" id="80881026"/>
<evidence type="ECO:0000313" key="1">
    <source>
        <dbReference type="EMBL" id="KAJ8102934.1"/>
    </source>
</evidence>
<protein>
    <submittedName>
        <fullName evidence="1">Uncharacterized protein</fullName>
    </submittedName>
</protein>
<evidence type="ECO:0000313" key="2">
    <source>
        <dbReference type="Proteomes" id="UP001217417"/>
    </source>
</evidence>
<reference evidence="1" key="1">
    <citation type="submission" date="2023-03" db="EMBL/GenBank/DDBJ databases">
        <title>Near-Complete genome sequence of Lipomyces tetrasporous NRRL Y-64009, an oleaginous yeast capable of growing on lignocellulosic hydrolysates.</title>
        <authorList>
            <consortium name="Lawrence Berkeley National Laboratory"/>
            <person name="Jagtap S.S."/>
            <person name="Liu J.-J."/>
            <person name="Walukiewicz H.E."/>
            <person name="Pangilinan J."/>
            <person name="Lipzen A."/>
            <person name="Ahrendt S."/>
            <person name="Koriabine M."/>
            <person name="Cobaugh K."/>
            <person name="Salamov A."/>
            <person name="Yoshinaga Y."/>
            <person name="Ng V."/>
            <person name="Daum C."/>
            <person name="Grigoriev I.V."/>
            <person name="Slininger P.J."/>
            <person name="Dien B.S."/>
            <person name="Jin Y.-S."/>
            <person name="Rao C.V."/>
        </authorList>
    </citation>
    <scope>NUCLEOTIDE SEQUENCE</scope>
    <source>
        <strain evidence="1">NRRL Y-64009</strain>
    </source>
</reference>
<accession>A0AAD7QWS1</accession>
<keyword evidence="2" id="KW-1185">Reference proteome</keyword>
<dbReference type="Proteomes" id="UP001217417">
    <property type="component" value="Unassembled WGS sequence"/>
</dbReference>
<dbReference type="RefSeq" id="XP_056046384.1">
    <property type="nucleotide sequence ID" value="XM_056185860.1"/>
</dbReference>
<sequence>MERLPLILLSGCDISGTSSGGTPRVRSDSELINFFGDDDEPVVISPSYTEELDSFELLPSENPEINEWDDEPLRELREIMNWATGDGSRSNPRMQRDVCSFVRDQEGFLSRYKRPYEEAIGSTRSEDNQTMREAARSYYFMRPQNQCHRSI</sequence>
<proteinExistence type="predicted"/>